<geneLocation type="plasmid" evidence="2 3">
    <name>pILYOP02</name>
</geneLocation>
<protein>
    <submittedName>
        <fullName evidence="2">Tetratricopeptide domain-containing protein</fullName>
    </submittedName>
</protein>
<evidence type="ECO:0000313" key="2">
    <source>
        <dbReference type="EMBL" id="ADO84577.1"/>
    </source>
</evidence>
<keyword evidence="3" id="KW-1185">Reference proteome</keyword>
<dbReference type="SUPFAM" id="SSF48452">
    <property type="entry name" value="TPR-like"/>
    <property type="match status" value="2"/>
</dbReference>
<feature type="chain" id="PRO_5003171014" evidence="1">
    <location>
        <begin position="20"/>
        <end position="542"/>
    </location>
</feature>
<evidence type="ECO:0000256" key="1">
    <source>
        <dbReference type="SAM" id="SignalP"/>
    </source>
</evidence>
<dbReference type="OrthoDB" id="9778494at2"/>
<dbReference type="AlphaFoldDB" id="E3HDW5"/>
<accession>E3HDW5</accession>
<reference evidence="2 3" key="1">
    <citation type="journal article" date="2010" name="Stand. Genomic Sci.">
        <title>Complete genome sequence of Ilyobacter polytropus type strain (CuHbu1).</title>
        <authorList>
            <person name="Sikorski J."/>
            <person name="Chertkov O."/>
            <person name="Lapidus A."/>
            <person name="Nolan M."/>
            <person name="Lucas S."/>
            <person name="Del Rio T.G."/>
            <person name="Tice H."/>
            <person name="Cheng J.F."/>
            <person name="Tapia R."/>
            <person name="Han C."/>
            <person name="Goodwin L."/>
            <person name="Pitluck S."/>
            <person name="Liolios K."/>
            <person name="Ivanova N."/>
            <person name="Mavromatis K."/>
            <person name="Mikhailova N."/>
            <person name="Pati A."/>
            <person name="Chen A."/>
            <person name="Palaniappan K."/>
            <person name="Land M."/>
            <person name="Hauser L."/>
            <person name="Chang Y.J."/>
            <person name="Jeffries C.D."/>
            <person name="Brambilla E."/>
            <person name="Yasawong M."/>
            <person name="Rohde M."/>
            <person name="Pukall R."/>
            <person name="Spring S."/>
            <person name="Goker M."/>
            <person name="Woyke T."/>
            <person name="Bristow J."/>
            <person name="Eisen J.A."/>
            <person name="Markowitz V."/>
            <person name="Hugenholtz P."/>
            <person name="Kyrpides N.C."/>
            <person name="Klenk H.P."/>
        </authorList>
    </citation>
    <scope>NUCLEOTIDE SEQUENCE [LARGE SCALE GENOMIC DNA]</scope>
    <source>
        <strain evidence="3">ATCC 51220 / DSM 2926 / LMG 16218 / CuHBu1</strain>
        <plasmid evidence="3">pILYOP02</plasmid>
    </source>
</reference>
<dbReference type="EMBL" id="CP002283">
    <property type="protein sequence ID" value="ADO84577.1"/>
    <property type="molecule type" value="Genomic_DNA"/>
</dbReference>
<dbReference type="Gene3D" id="1.25.40.10">
    <property type="entry name" value="Tetratricopeptide repeat domain"/>
    <property type="match status" value="2"/>
</dbReference>
<evidence type="ECO:0000313" key="3">
    <source>
        <dbReference type="Proteomes" id="UP000006875"/>
    </source>
</evidence>
<organism evidence="2 3">
    <name type="scientific">Ilyobacter polytropus (strain ATCC 51220 / DSM 2926 / LMG 16218 / CuHBu1)</name>
    <dbReference type="NCBI Taxonomy" id="572544"/>
    <lineage>
        <taxon>Bacteria</taxon>
        <taxon>Fusobacteriati</taxon>
        <taxon>Fusobacteriota</taxon>
        <taxon>Fusobacteriia</taxon>
        <taxon>Fusobacteriales</taxon>
        <taxon>Fusobacteriaceae</taxon>
        <taxon>Ilyobacter</taxon>
    </lineage>
</organism>
<dbReference type="PANTHER" id="PTHR45588:SF1">
    <property type="entry name" value="WW DOMAIN-CONTAINING PROTEIN"/>
    <property type="match status" value="1"/>
</dbReference>
<keyword evidence="1" id="KW-0732">Signal</keyword>
<dbReference type="Proteomes" id="UP000006875">
    <property type="component" value="Plasmid pILYOP02"/>
</dbReference>
<gene>
    <name evidence="2" type="ordered locus">Ilyop_2823</name>
</gene>
<sequence length="542" mass="62040">MRKIYSFILILCFTFSAFAMSNKMKPQEKGVKYGNQLGTVQLPIEYKSSVESHLKYGLALLHHMTYTESREEFIKATEVDPKCALGYWGQAMTYIHPLWSDPPSEEDFNKGLNLIKKAKQYQKGKEADYIMAVESYYLKGKEKSEKNNLSNFADGWEKVFKKYPSDPEAAAFYALSYLSTADPEDKSYEKQRRVGKIAEGVLKIIPDHPGAHHYMIHAYDYPELAPMGLEISKSYGEIAPEVPHALHMPSHIFIRLGLWEESIMMNSRSAEAALKHPAKDTISLHYPHAVDYLIYAYLQRGEDLKAKEALKNLMSMKEDFQSHIAASYTFNAAPARLLLERQKWNEAMKLEPWVPENYDSNKFPAMEAITYFAKGLGAARSGNKSSAEKSIQKLLELYDKTESVSPYWSKQIKIQSLSIMAWTTYITDKKKGLEMMKEAAMMEATTEKHPVTPGEVLPARELYGDMLLDSKQYKKAQDEYEASLKRNKNRFNSLYGAGRTAEMQGDVTSAKYYYEVFIGQTRGADTENERISRAKMYLRNNK</sequence>
<dbReference type="KEGG" id="ipo:Ilyop_2823"/>
<dbReference type="RefSeq" id="WP_013389229.1">
    <property type="nucleotide sequence ID" value="NC_014634.1"/>
</dbReference>
<name>E3HDW5_ILYPC</name>
<keyword evidence="2" id="KW-0614">Plasmid</keyword>
<dbReference type="InterPro" id="IPR011990">
    <property type="entry name" value="TPR-like_helical_dom_sf"/>
</dbReference>
<dbReference type="HOGENOM" id="CLU_011527_2_0_0"/>
<dbReference type="eggNOG" id="COG0457">
    <property type="taxonomic scope" value="Bacteria"/>
</dbReference>
<feature type="signal peptide" evidence="1">
    <location>
        <begin position="1"/>
        <end position="19"/>
    </location>
</feature>
<proteinExistence type="predicted"/>
<dbReference type="PANTHER" id="PTHR45588">
    <property type="entry name" value="TPR DOMAIN-CONTAINING PROTEIN"/>
    <property type="match status" value="1"/>
</dbReference>